<proteinExistence type="predicted"/>
<accession>A0ACB9N9M6</accession>
<organism evidence="1 2">
    <name type="scientific">Bauhinia variegata</name>
    <name type="common">Purple orchid tree</name>
    <name type="synonym">Phanera variegata</name>
    <dbReference type="NCBI Taxonomy" id="167791"/>
    <lineage>
        <taxon>Eukaryota</taxon>
        <taxon>Viridiplantae</taxon>
        <taxon>Streptophyta</taxon>
        <taxon>Embryophyta</taxon>
        <taxon>Tracheophyta</taxon>
        <taxon>Spermatophyta</taxon>
        <taxon>Magnoliopsida</taxon>
        <taxon>eudicotyledons</taxon>
        <taxon>Gunneridae</taxon>
        <taxon>Pentapetalae</taxon>
        <taxon>rosids</taxon>
        <taxon>fabids</taxon>
        <taxon>Fabales</taxon>
        <taxon>Fabaceae</taxon>
        <taxon>Cercidoideae</taxon>
        <taxon>Cercideae</taxon>
        <taxon>Bauhiniinae</taxon>
        <taxon>Bauhinia</taxon>
    </lineage>
</organism>
<keyword evidence="2" id="KW-1185">Reference proteome</keyword>
<protein>
    <submittedName>
        <fullName evidence="1">Uncharacterized protein</fullName>
    </submittedName>
</protein>
<gene>
    <name evidence="1" type="ORF">L6164_017924</name>
</gene>
<dbReference type="Proteomes" id="UP000828941">
    <property type="component" value="Chromosome 7"/>
</dbReference>
<name>A0ACB9N9M6_BAUVA</name>
<reference evidence="1 2" key="1">
    <citation type="journal article" date="2022" name="DNA Res.">
        <title>Chromosomal-level genome assembly of the orchid tree Bauhinia variegata (Leguminosae; Cercidoideae) supports the allotetraploid origin hypothesis of Bauhinia.</title>
        <authorList>
            <person name="Zhong Y."/>
            <person name="Chen Y."/>
            <person name="Zheng D."/>
            <person name="Pang J."/>
            <person name="Liu Y."/>
            <person name="Luo S."/>
            <person name="Meng S."/>
            <person name="Qian L."/>
            <person name="Wei D."/>
            <person name="Dai S."/>
            <person name="Zhou R."/>
        </authorList>
    </citation>
    <scope>NUCLEOTIDE SEQUENCE [LARGE SCALE GENOMIC DNA]</scope>
    <source>
        <strain evidence="1">BV-YZ2020</strain>
    </source>
</reference>
<dbReference type="EMBL" id="CM039432">
    <property type="protein sequence ID" value="KAI4333074.1"/>
    <property type="molecule type" value="Genomic_DNA"/>
</dbReference>
<evidence type="ECO:0000313" key="1">
    <source>
        <dbReference type="EMBL" id="KAI4333074.1"/>
    </source>
</evidence>
<comment type="caution">
    <text evidence="1">The sequence shown here is derived from an EMBL/GenBank/DDBJ whole genome shotgun (WGS) entry which is preliminary data.</text>
</comment>
<sequence>MDSTPAGERSETSKRRRTEAPVTILCLKHDTLCVIFSFLDIFDLARCSVVCKFWNGIINKSQLPQKFYDKQQTNKPLRVILEEQAMEQHRLSLQGGAIYIDQWRGHSIRADQCRMKMGMILSGGGDKVMRLWSLDRYKCIEEYSMPDMSPLVDFDFDESKIVGLVGTRICIWRRNGKRSIFPSNEGTFAKGLCMRYFDPDAVVGCEDGTARVFDMYSRRCSRIIRMHSAPLTCLCLSEDQMMVSGSSSGCITISDPSLNQQVATLRSSHYAGGISTLCFNPSSRLVFSGSTVGFTCCWDLRAMKRLWETRVTPNVIYSLQHLHNDKSVLAVGAIDGILRILNQSNGDVVSCCVMGDELLSSSQSPSGAIQRRRGQRLSQDIHIDSLPRSVRPPIRCLAVGMKKIVTTHNSKYISMWKFK</sequence>
<evidence type="ECO:0000313" key="2">
    <source>
        <dbReference type="Proteomes" id="UP000828941"/>
    </source>
</evidence>